<proteinExistence type="predicted"/>
<comment type="caution">
    <text evidence="4">The sequence shown here is derived from an EMBL/GenBank/DDBJ whole genome shotgun (WGS) entry which is preliminary data.</text>
</comment>
<evidence type="ECO:0000313" key="5">
    <source>
        <dbReference type="Proteomes" id="UP000255165"/>
    </source>
</evidence>
<dbReference type="Pfam" id="PF07883">
    <property type="entry name" value="Cupin_2"/>
    <property type="match status" value="1"/>
</dbReference>
<keyword evidence="1" id="KW-0238">DNA-binding</keyword>
<dbReference type="Pfam" id="PF01381">
    <property type="entry name" value="HTH_3"/>
    <property type="match status" value="1"/>
</dbReference>
<dbReference type="GO" id="GO:0005829">
    <property type="term" value="C:cytosol"/>
    <property type="evidence" value="ECO:0007669"/>
    <property type="project" value="TreeGrafter"/>
</dbReference>
<dbReference type="GO" id="GO:0003677">
    <property type="term" value="F:DNA binding"/>
    <property type="evidence" value="ECO:0007669"/>
    <property type="project" value="UniProtKB-KW"/>
</dbReference>
<organism evidence="4 5">
    <name type="scientific">Cupriavidus lacunae</name>
    <dbReference type="NCBI Taxonomy" id="2666307"/>
    <lineage>
        <taxon>Bacteria</taxon>
        <taxon>Pseudomonadati</taxon>
        <taxon>Pseudomonadota</taxon>
        <taxon>Betaproteobacteria</taxon>
        <taxon>Burkholderiales</taxon>
        <taxon>Burkholderiaceae</taxon>
        <taxon>Cupriavidus</taxon>
    </lineage>
</organism>
<dbReference type="Proteomes" id="UP000255165">
    <property type="component" value="Unassembled WGS sequence"/>
</dbReference>
<dbReference type="GO" id="GO:0003700">
    <property type="term" value="F:DNA-binding transcription factor activity"/>
    <property type="evidence" value="ECO:0007669"/>
    <property type="project" value="TreeGrafter"/>
</dbReference>
<evidence type="ECO:0000313" key="4">
    <source>
        <dbReference type="EMBL" id="RDK07350.1"/>
    </source>
</evidence>
<dbReference type="SMART" id="SM00530">
    <property type="entry name" value="HTH_XRE"/>
    <property type="match status" value="1"/>
</dbReference>
<evidence type="ECO:0000259" key="3">
    <source>
        <dbReference type="PROSITE" id="PS50943"/>
    </source>
</evidence>
<dbReference type="EMBL" id="QKWJ01000043">
    <property type="protein sequence ID" value="RDK07350.1"/>
    <property type="molecule type" value="Genomic_DNA"/>
</dbReference>
<evidence type="ECO:0000256" key="2">
    <source>
        <dbReference type="SAM" id="MobiDB-lite"/>
    </source>
</evidence>
<feature type="region of interest" description="Disordered" evidence="2">
    <location>
        <begin position="23"/>
        <end position="43"/>
    </location>
</feature>
<dbReference type="SUPFAM" id="SSF47413">
    <property type="entry name" value="lambda repressor-like DNA-binding domains"/>
    <property type="match status" value="1"/>
</dbReference>
<dbReference type="Gene3D" id="2.60.120.10">
    <property type="entry name" value="Jelly Rolls"/>
    <property type="match status" value="1"/>
</dbReference>
<dbReference type="InterPro" id="IPR014710">
    <property type="entry name" value="RmlC-like_jellyroll"/>
</dbReference>
<dbReference type="AlphaFoldDB" id="A0A370NP06"/>
<name>A0A370NP06_9BURK</name>
<dbReference type="SUPFAM" id="SSF51182">
    <property type="entry name" value="RmlC-like cupins"/>
    <property type="match status" value="1"/>
</dbReference>
<dbReference type="CDD" id="cd02209">
    <property type="entry name" value="cupin_XRE_C"/>
    <property type="match status" value="1"/>
</dbReference>
<dbReference type="PROSITE" id="PS50943">
    <property type="entry name" value="HTH_CROC1"/>
    <property type="match status" value="1"/>
</dbReference>
<dbReference type="Gene3D" id="1.10.260.40">
    <property type="entry name" value="lambda repressor-like DNA-binding domains"/>
    <property type="match status" value="1"/>
</dbReference>
<feature type="domain" description="HTH cro/C1-type" evidence="3">
    <location>
        <begin position="56"/>
        <end position="110"/>
    </location>
</feature>
<accession>A0A370NP06</accession>
<gene>
    <name evidence="4" type="ORF">DN412_26565</name>
</gene>
<keyword evidence="5" id="KW-1185">Reference proteome</keyword>
<reference evidence="5" key="1">
    <citation type="submission" date="2018-06" db="EMBL/GenBank/DDBJ databases">
        <authorList>
            <person name="Feng T."/>
            <person name="Jeon C.O."/>
        </authorList>
    </citation>
    <scope>NUCLEOTIDE SEQUENCE [LARGE SCALE GENOMIC DNA]</scope>
    <source>
        <strain evidence="5">S23</strain>
    </source>
</reference>
<dbReference type="PANTHER" id="PTHR46797:SF1">
    <property type="entry name" value="METHYLPHOSPHONATE SYNTHASE"/>
    <property type="match status" value="1"/>
</dbReference>
<dbReference type="CDD" id="cd00093">
    <property type="entry name" value="HTH_XRE"/>
    <property type="match status" value="1"/>
</dbReference>
<sequence length="248" mass="27632">MRFLNPPLNGRPDLRAMSAKAFQRNTPPAPVPRVSAQAPQNTSAGLDDEEIVCQRLRMARIEHGLTLDALAEKSGFTKGYLSKIENGKKAPPIGSLARIARAMGMELSYFFTDPAQAETTAIEEVDRPVSVVHHWERKPVVRGGSAYGYDYVSLAHKRQHKLMDPFMFTFPSATDLDFFFEHTGEEFVFLLSGKVEFEFKLNGKLQRYVLEAGDSLYFESGTPHRGRALEGDAQAIVVVTEPSEPKAE</sequence>
<protein>
    <submittedName>
        <fullName evidence="4">Helix-turn-helix domain-containing protein</fullName>
    </submittedName>
</protein>
<dbReference type="PANTHER" id="PTHR46797">
    <property type="entry name" value="HTH-TYPE TRANSCRIPTIONAL REGULATOR"/>
    <property type="match status" value="1"/>
</dbReference>
<dbReference type="InterPro" id="IPR011051">
    <property type="entry name" value="RmlC_Cupin_sf"/>
</dbReference>
<dbReference type="InterPro" id="IPR013096">
    <property type="entry name" value="Cupin_2"/>
</dbReference>
<dbReference type="InterPro" id="IPR050807">
    <property type="entry name" value="TransReg_Diox_bact_type"/>
</dbReference>
<dbReference type="InterPro" id="IPR001387">
    <property type="entry name" value="Cro/C1-type_HTH"/>
</dbReference>
<dbReference type="InterPro" id="IPR010982">
    <property type="entry name" value="Lambda_DNA-bd_dom_sf"/>
</dbReference>
<evidence type="ECO:0000256" key="1">
    <source>
        <dbReference type="ARBA" id="ARBA00023125"/>
    </source>
</evidence>